<proteinExistence type="inferred from homology"/>
<feature type="domain" description="N4BP1 first type I KH-domain" evidence="13">
    <location>
        <begin position="9"/>
        <end position="73"/>
    </location>
</feature>
<dbReference type="GO" id="GO:0032435">
    <property type="term" value="P:negative regulation of proteasomal ubiquitin-dependent protein catabolic process"/>
    <property type="evidence" value="ECO:0007669"/>
    <property type="project" value="TreeGrafter"/>
</dbReference>
<dbReference type="PANTHER" id="PTHR12876">
    <property type="entry name" value="N4BP1-RELATED"/>
    <property type="match status" value="1"/>
</dbReference>
<dbReference type="Pfam" id="PF11977">
    <property type="entry name" value="RNase_Zc3h12a"/>
    <property type="match status" value="1"/>
</dbReference>
<evidence type="ECO:0000256" key="3">
    <source>
        <dbReference type="ARBA" id="ARBA00022588"/>
    </source>
</evidence>
<evidence type="ECO:0000256" key="6">
    <source>
        <dbReference type="ARBA" id="ARBA00022859"/>
    </source>
</evidence>
<dbReference type="GO" id="GO:0016605">
    <property type="term" value="C:PML body"/>
    <property type="evidence" value="ECO:0007669"/>
    <property type="project" value="UniProtKB-SubCell"/>
</dbReference>
<keyword evidence="8" id="KW-0539">Nucleus</keyword>
<dbReference type="GO" id="GO:0003723">
    <property type="term" value="F:RNA binding"/>
    <property type="evidence" value="ECO:0007669"/>
    <property type="project" value="UniProtKB-KW"/>
</dbReference>
<feature type="domain" description="N4BP1 C-terminal UBA" evidence="14">
    <location>
        <begin position="446"/>
        <end position="492"/>
    </location>
</feature>
<sequence length="498" mass="57459">MAETFVVRDEFTVEHSSINIIQNNEAKLDRFFNVKVIYLSRNGGKVKNNFEWLRLEGDEDNRQNAKEYIIALTKPSESKVLPFPVEMYDFGDQEYLECIEKQTRAHIEQTGSGSVKIHGNSLSVTLALSILEDKINNFINRKKTLGDITKHHVEESSAVSFRSPLGKAANSSFIYSDKRHTESDLRTCMLNKTDEHHAYYSSANYGSVEKMESNHFLAQMDLEKNDTPDNDDLRYIVIDGSNIAMAHGNGKFSCKGIQIAVNYFVQRGHNVMVFVPQHKLCAPGPNNIILDQEILYQLKEKGHLAFTPSRKLQGKLINCYDDRFILSLAEREDGIIVSNDQYRDLMQEKASWKEIVEKRLLMYTFVKDNFMLPEDPLGRDGPMLDEFLRKSPKDGNCTPKKSSRPTYRPQFVPQRQLPQPQLNYQILRGRSRTRQGNNVHLDSSIRSTEETQSLYRELKTLFSEREQEEILKKVLCDYPSERDMNRLSNICVQMIFGN</sequence>
<protein>
    <recommendedName>
        <fullName evidence="10">NEDD4-binding protein 1</fullName>
    </recommendedName>
</protein>
<keyword evidence="3" id="KW-0399">Innate immunity</keyword>
<dbReference type="Gene3D" id="3.40.50.11980">
    <property type="match status" value="1"/>
</dbReference>
<dbReference type="GO" id="GO:0031397">
    <property type="term" value="P:negative regulation of protein ubiquitination"/>
    <property type="evidence" value="ECO:0007669"/>
    <property type="project" value="TreeGrafter"/>
</dbReference>
<dbReference type="Proteomes" id="UP000597762">
    <property type="component" value="Unassembled WGS sequence"/>
</dbReference>
<name>A0A812C2C9_ACAPH</name>
<dbReference type="GO" id="GO:0004518">
    <property type="term" value="F:nuclease activity"/>
    <property type="evidence" value="ECO:0007669"/>
    <property type="project" value="UniProtKB-KW"/>
</dbReference>
<dbReference type="InterPro" id="IPR021869">
    <property type="entry name" value="RNase_Zc3h12_NYN"/>
</dbReference>
<dbReference type="GO" id="GO:0005730">
    <property type="term" value="C:nucleolus"/>
    <property type="evidence" value="ECO:0007669"/>
    <property type="project" value="UniProtKB-SubCell"/>
</dbReference>
<evidence type="ECO:0000259" key="12">
    <source>
        <dbReference type="Pfam" id="PF11977"/>
    </source>
</evidence>
<dbReference type="InterPro" id="IPR051101">
    <property type="entry name" value="ZC3H12/N4BP1_RNase_Reg"/>
</dbReference>
<dbReference type="EMBL" id="CAHIKZ030001206">
    <property type="protein sequence ID" value="CAE1256210.1"/>
    <property type="molecule type" value="Genomic_DNA"/>
</dbReference>
<comment type="similarity">
    <text evidence="9">Belongs to the N4BP1 family.</text>
</comment>
<reference evidence="15" key="1">
    <citation type="submission" date="2021-01" db="EMBL/GenBank/DDBJ databases">
        <authorList>
            <person name="Li R."/>
            <person name="Bekaert M."/>
        </authorList>
    </citation>
    <scope>NUCLEOTIDE SEQUENCE</scope>
    <source>
        <strain evidence="15">Farmed</strain>
    </source>
</reference>
<accession>A0A812C2C9</accession>
<gene>
    <name evidence="15" type="ORF">SPHA_30042</name>
</gene>
<evidence type="ECO:0000256" key="8">
    <source>
        <dbReference type="ARBA" id="ARBA00023242"/>
    </source>
</evidence>
<dbReference type="CDD" id="cd18719">
    <property type="entry name" value="PIN_Zc3h12a-N4BP1-like"/>
    <property type="match status" value="1"/>
</dbReference>
<dbReference type="InterPro" id="IPR056629">
    <property type="entry name" value="KH_N4BP1_1st"/>
</dbReference>
<dbReference type="GO" id="GO:0045087">
    <property type="term" value="P:innate immune response"/>
    <property type="evidence" value="ECO:0007669"/>
    <property type="project" value="UniProtKB-KW"/>
</dbReference>
<evidence type="ECO:0000256" key="4">
    <source>
        <dbReference type="ARBA" id="ARBA00022722"/>
    </source>
</evidence>
<dbReference type="CDD" id="cd09032">
    <property type="entry name" value="KH-I_N4BP1_like_rpt1"/>
    <property type="match status" value="1"/>
</dbReference>
<evidence type="ECO:0000313" key="15">
    <source>
        <dbReference type="EMBL" id="CAE1256210.1"/>
    </source>
</evidence>
<evidence type="ECO:0000313" key="16">
    <source>
        <dbReference type="Proteomes" id="UP000597762"/>
    </source>
</evidence>
<evidence type="ECO:0000256" key="1">
    <source>
        <dbReference type="ARBA" id="ARBA00004322"/>
    </source>
</evidence>
<dbReference type="GO" id="GO:0016787">
    <property type="term" value="F:hydrolase activity"/>
    <property type="evidence" value="ECO:0007669"/>
    <property type="project" value="UniProtKB-KW"/>
</dbReference>
<dbReference type="PANTHER" id="PTHR12876:SF26">
    <property type="entry name" value="NEDD4-BINDING PROTEIN 1"/>
    <property type="match status" value="1"/>
</dbReference>
<keyword evidence="16" id="KW-1185">Reference proteome</keyword>
<evidence type="ECO:0000256" key="5">
    <source>
        <dbReference type="ARBA" id="ARBA00022801"/>
    </source>
</evidence>
<organism evidence="15 16">
    <name type="scientific">Acanthosepion pharaonis</name>
    <name type="common">Pharaoh cuttlefish</name>
    <name type="synonym">Sepia pharaonis</name>
    <dbReference type="NCBI Taxonomy" id="158019"/>
    <lineage>
        <taxon>Eukaryota</taxon>
        <taxon>Metazoa</taxon>
        <taxon>Spiralia</taxon>
        <taxon>Lophotrochozoa</taxon>
        <taxon>Mollusca</taxon>
        <taxon>Cephalopoda</taxon>
        <taxon>Coleoidea</taxon>
        <taxon>Decapodiformes</taxon>
        <taxon>Sepiida</taxon>
        <taxon>Sepiina</taxon>
        <taxon>Sepiidae</taxon>
        <taxon>Acanthosepion</taxon>
    </lineage>
</organism>
<dbReference type="OrthoDB" id="392925at2759"/>
<evidence type="ECO:0000259" key="14">
    <source>
        <dbReference type="Pfam" id="PF23054"/>
    </source>
</evidence>
<dbReference type="AlphaFoldDB" id="A0A812C2C9"/>
<feature type="domain" description="RNase NYN" evidence="12">
    <location>
        <begin position="233"/>
        <end position="386"/>
    </location>
</feature>
<keyword evidence="6" id="KW-0391">Immunity</keyword>
<feature type="region of interest" description="Disordered" evidence="11">
    <location>
        <begin position="390"/>
        <end position="411"/>
    </location>
</feature>
<keyword evidence="4" id="KW-0540">Nuclease</keyword>
<evidence type="ECO:0000259" key="13">
    <source>
        <dbReference type="Pfam" id="PF23050"/>
    </source>
</evidence>
<dbReference type="FunFam" id="3.40.50.11980:FF:000001">
    <property type="entry name" value="ZC3H12A isoform 1"/>
    <property type="match status" value="1"/>
</dbReference>
<keyword evidence="7" id="KW-0694">RNA-binding</keyword>
<evidence type="ECO:0000256" key="7">
    <source>
        <dbReference type="ARBA" id="ARBA00022884"/>
    </source>
</evidence>
<evidence type="ECO:0000256" key="10">
    <source>
        <dbReference type="ARBA" id="ARBA00039336"/>
    </source>
</evidence>
<dbReference type="Pfam" id="PF23054">
    <property type="entry name" value="UBA_N4BP1_C"/>
    <property type="match status" value="1"/>
</dbReference>
<comment type="subcellular location">
    <subcellularLocation>
        <location evidence="1">Nucleus</location>
        <location evidence="1">PML body</location>
    </subcellularLocation>
    <subcellularLocation>
        <location evidence="2">Nucleus</location>
        <location evidence="2">Nucleolus</location>
    </subcellularLocation>
</comment>
<dbReference type="InterPro" id="IPR056578">
    <property type="entry name" value="UBA_N4BP1_C"/>
</dbReference>
<comment type="caution">
    <text evidence="15">The sequence shown here is derived from an EMBL/GenBank/DDBJ whole genome shotgun (WGS) entry which is preliminary data.</text>
</comment>
<keyword evidence="5 15" id="KW-0378">Hydrolase</keyword>
<dbReference type="Pfam" id="PF23050">
    <property type="entry name" value="KH_N4BP1_1st"/>
    <property type="match status" value="1"/>
</dbReference>
<evidence type="ECO:0000256" key="11">
    <source>
        <dbReference type="SAM" id="MobiDB-lite"/>
    </source>
</evidence>
<evidence type="ECO:0000256" key="2">
    <source>
        <dbReference type="ARBA" id="ARBA00004604"/>
    </source>
</evidence>
<evidence type="ECO:0000256" key="9">
    <source>
        <dbReference type="ARBA" id="ARBA00038274"/>
    </source>
</evidence>